<dbReference type="EnsemblMetazoa" id="G19532.1">
    <property type="protein sequence ID" value="G19532.1:cds"/>
    <property type="gene ID" value="G19532"/>
</dbReference>
<evidence type="ECO:0000256" key="1">
    <source>
        <dbReference type="SAM" id="Phobius"/>
    </source>
</evidence>
<proteinExistence type="predicted"/>
<reference evidence="2" key="1">
    <citation type="submission" date="2022-08" db="UniProtKB">
        <authorList>
            <consortium name="EnsemblMetazoa"/>
        </authorList>
    </citation>
    <scope>IDENTIFICATION</scope>
    <source>
        <strain evidence="2">05x7-T-G4-1.051#20</strain>
    </source>
</reference>
<sequence length="186" mass="20621">MQKIAKACIPGYSGINCTVACPYPTHGHNCQGFCDCEEDICDLSTGCTQITTDKISSVKKTIIETNDCNNDCEENMCNESTGCTQNTTENIYLVQTTNNESANYYITETVTSGKTPSKSNTKQILILFIAMIGCIDIILLAAYVIFCIRDQRRRQKKTKFSSRGQQSIGRSTAYENIEVVSLFSAR</sequence>
<dbReference type="Gene3D" id="2.170.300.10">
    <property type="entry name" value="Tie2 ligand-binding domain superfamily"/>
    <property type="match status" value="1"/>
</dbReference>
<name>A0A8W8JIE3_MAGGI</name>
<dbReference type="AlphaFoldDB" id="A0A8W8JIE3"/>
<keyword evidence="3" id="KW-1185">Reference proteome</keyword>
<keyword evidence="1" id="KW-0812">Transmembrane</keyword>
<evidence type="ECO:0000313" key="2">
    <source>
        <dbReference type="EnsemblMetazoa" id="G19532.1:cds"/>
    </source>
</evidence>
<feature type="transmembrane region" description="Helical" evidence="1">
    <location>
        <begin position="124"/>
        <end position="148"/>
    </location>
</feature>
<keyword evidence="1" id="KW-1133">Transmembrane helix</keyword>
<dbReference type="Proteomes" id="UP000005408">
    <property type="component" value="Unassembled WGS sequence"/>
</dbReference>
<protein>
    <submittedName>
        <fullName evidence="2">Uncharacterized protein</fullName>
    </submittedName>
</protein>
<organism evidence="2 3">
    <name type="scientific">Magallana gigas</name>
    <name type="common">Pacific oyster</name>
    <name type="synonym">Crassostrea gigas</name>
    <dbReference type="NCBI Taxonomy" id="29159"/>
    <lineage>
        <taxon>Eukaryota</taxon>
        <taxon>Metazoa</taxon>
        <taxon>Spiralia</taxon>
        <taxon>Lophotrochozoa</taxon>
        <taxon>Mollusca</taxon>
        <taxon>Bivalvia</taxon>
        <taxon>Autobranchia</taxon>
        <taxon>Pteriomorphia</taxon>
        <taxon>Ostreida</taxon>
        <taxon>Ostreoidea</taxon>
        <taxon>Ostreidae</taxon>
        <taxon>Magallana</taxon>
    </lineage>
</organism>
<evidence type="ECO:0000313" key="3">
    <source>
        <dbReference type="Proteomes" id="UP000005408"/>
    </source>
</evidence>
<accession>A0A8W8JIE3</accession>
<keyword evidence="1" id="KW-0472">Membrane</keyword>